<dbReference type="EMBL" id="NHRY01000024">
    <property type="protein sequence ID" value="PPQ40187.1"/>
    <property type="molecule type" value="Genomic_DNA"/>
</dbReference>
<evidence type="ECO:0008006" key="4">
    <source>
        <dbReference type="Google" id="ProtNLM"/>
    </source>
</evidence>
<sequence>MELREETMRLHCGFILITLCLATAAVAQTPDKIPREIGNRANGLDYQPTPGEVGPREQQAGIKPSPAQRKATDADLERMYNKLMRDYPQDQGKPAR</sequence>
<protein>
    <recommendedName>
        <fullName evidence="4">DUF4148 domain-containing protein</fullName>
    </recommendedName>
</protein>
<dbReference type="Proteomes" id="UP000239724">
    <property type="component" value="Unassembled WGS sequence"/>
</dbReference>
<organism evidence="2 3">
    <name type="scientific">Rhodopila globiformis</name>
    <name type="common">Rhodopseudomonas globiformis</name>
    <dbReference type="NCBI Taxonomy" id="1071"/>
    <lineage>
        <taxon>Bacteria</taxon>
        <taxon>Pseudomonadati</taxon>
        <taxon>Pseudomonadota</taxon>
        <taxon>Alphaproteobacteria</taxon>
        <taxon>Acetobacterales</taxon>
        <taxon>Acetobacteraceae</taxon>
        <taxon>Rhodopila</taxon>
    </lineage>
</organism>
<dbReference type="AlphaFoldDB" id="A0A2S6NP86"/>
<feature type="region of interest" description="Disordered" evidence="1">
    <location>
        <begin position="35"/>
        <end position="73"/>
    </location>
</feature>
<keyword evidence="3" id="KW-1185">Reference proteome</keyword>
<comment type="caution">
    <text evidence="2">The sequence shown here is derived from an EMBL/GenBank/DDBJ whole genome shotgun (WGS) entry which is preliminary data.</text>
</comment>
<evidence type="ECO:0000313" key="2">
    <source>
        <dbReference type="EMBL" id="PPQ40187.1"/>
    </source>
</evidence>
<evidence type="ECO:0000313" key="3">
    <source>
        <dbReference type="Proteomes" id="UP000239724"/>
    </source>
</evidence>
<evidence type="ECO:0000256" key="1">
    <source>
        <dbReference type="SAM" id="MobiDB-lite"/>
    </source>
</evidence>
<proteinExistence type="predicted"/>
<dbReference type="RefSeq" id="WP_104516880.1">
    <property type="nucleotide sequence ID" value="NZ_NHRY01000024.1"/>
</dbReference>
<name>A0A2S6NP86_RHOGL</name>
<gene>
    <name evidence="2" type="ORF">CCS01_00465</name>
</gene>
<accession>A0A2S6NP86</accession>
<reference evidence="2 3" key="1">
    <citation type="journal article" date="2018" name="Arch. Microbiol.">
        <title>New insights into the metabolic potential of the phototrophic purple bacterium Rhodopila globiformis DSM 161(T) from its draft genome sequence and evidence for a vanadium-dependent nitrogenase.</title>
        <authorList>
            <person name="Imhoff J.F."/>
            <person name="Rahn T."/>
            <person name="Kunzel S."/>
            <person name="Neulinger S.C."/>
        </authorList>
    </citation>
    <scope>NUCLEOTIDE SEQUENCE [LARGE SCALE GENOMIC DNA]</scope>
    <source>
        <strain evidence="2 3">DSM 161</strain>
    </source>
</reference>